<feature type="transmembrane region" description="Helical" evidence="1">
    <location>
        <begin position="92"/>
        <end position="115"/>
    </location>
</feature>
<proteinExistence type="predicted"/>
<feature type="transmembrane region" description="Helical" evidence="1">
    <location>
        <begin position="121"/>
        <end position="148"/>
    </location>
</feature>
<comment type="caution">
    <text evidence="2">The sequence shown here is derived from an EMBL/GenBank/DDBJ whole genome shotgun (WGS) entry which is preliminary data.</text>
</comment>
<feature type="transmembrane region" description="Helical" evidence="1">
    <location>
        <begin position="168"/>
        <end position="186"/>
    </location>
</feature>
<accession>A0ABP9X6J5</accession>
<protein>
    <submittedName>
        <fullName evidence="2">Uncharacterized protein</fullName>
    </submittedName>
</protein>
<keyword evidence="1" id="KW-1133">Transmembrane helix</keyword>
<gene>
    <name evidence="2" type="ORF">Hgul01_04838</name>
</gene>
<name>A0ABP9X6J5_9CHLR</name>
<evidence type="ECO:0000256" key="1">
    <source>
        <dbReference type="SAM" id="Phobius"/>
    </source>
</evidence>
<dbReference type="EMBL" id="BAABRU010000029">
    <property type="protein sequence ID" value="GAA5531014.1"/>
    <property type="molecule type" value="Genomic_DNA"/>
</dbReference>
<dbReference type="RefSeq" id="WP_345724600.1">
    <property type="nucleotide sequence ID" value="NZ_BAABRU010000029.1"/>
</dbReference>
<reference evidence="2 3" key="1">
    <citation type="submission" date="2024-02" db="EMBL/GenBank/DDBJ databases">
        <title>Herpetosiphon gulosus NBRC 112829.</title>
        <authorList>
            <person name="Ichikawa N."/>
            <person name="Katano-Makiyama Y."/>
            <person name="Hidaka K."/>
        </authorList>
    </citation>
    <scope>NUCLEOTIDE SEQUENCE [LARGE SCALE GENOMIC DNA]</scope>
    <source>
        <strain evidence="2 3">NBRC 112829</strain>
    </source>
</reference>
<keyword evidence="3" id="KW-1185">Reference proteome</keyword>
<dbReference type="Proteomes" id="UP001428290">
    <property type="component" value="Unassembled WGS sequence"/>
</dbReference>
<keyword evidence="1" id="KW-0472">Membrane</keyword>
<evidence type="ECO:0000313" key="2">
    <source>
        <dbReference type="EMBL" id="GAA5531014.1"/>
    </source>
</evidence>
<sequence>MESPPQAQVDHLLELLAIHRKTLHHYLTQRAMLSRARMPPETAHGIREARREIAAIKATLQMWHVPVTDDVNDLERDEAHWIEIEQRLRSGMLAYTTWFFRIYLMTIFVWVTAAVRHAYHWYGWMLVLAMGGAGGVGWMIGSSSASIFGDTLLIAVRWKGSAWWKKGLAILVYASLAGIPLGLLLLL</sequence>
<organism evidence="2 3">
    <name type="scientific">Herpetosiphon gulosus</name>
    <dbReference type="NCBI Taxonomy" id="1973496"/>
    <lineage>
        <taxon>Bacteria</taxon>
        <taxon>Bacillati</taxon>
        <taxon>Chloroflexota</taxon>
        <taxon>Chloroflexia</taxon>
        <taxon>Herpetosiphonales</taxon>
        <taxon>Herpetosiphonaceae</taxon>
        <taxon>Herpetosiphon</taxon>
    </lineage>
</organism>
<keyword evidence="1" id="KW-0812">Transmembrane</keyword>
<evidence type="ECO:0000313" key="3">
    <source>
        <dbReference type="Proteomes" id="UP001428290"/>
    </source>
</evidence>